<gene>
    <name evidence="1" type="ORF">V6N11_071823</name>
</gene>
<dbReference type="EMBL" id="JBBPBN010000003">
    <property type="protein sequence ID" value="KAK9043482.1"/>
    <property type="molecule type" value="Genomic_DNA"/>
</dbReference>
<dbReference type="Proteomes" id="UP001396334">
    <property type="component" value="Unassembled WGS sequence"/>
</dbReference>
<evidence type="ECO:0000313" key="1">
    <source>
        <dbReference type="EMBL" id="KAK9043482.1"/>
    </source>
</evidence>
<organism evidence="1 2">
    <name type="scientific">Hibiscus sabdariffa</name>
    <name type="common">roselle</name>
    <dbReference type="NCBI Taxonomy" id="183260"/>
    <lineage>
        <taxon>Eukaryota</taxon>
        <taxon>Viridiplantae</taxon>
        <taxon>Streptophyta</taxon>
        <taxon>Embryophyta</taxon>
        <taxon>Tracheophyta</taxon>
        <taxon>Spermatophyta</taxon>
        <taxon>Magnoliopsida</taxon>
        <taxon>eudicotyledons</taxon>
        <taxon>Gunneridae</taxon>
        <taxon>Pentapetalae</taxon>
        <taxon>rosids</taxon>
        <taxon>malvids</taxon>
        <taxon>Malvales</taxon>
        <taxon>Malvaceae</taxon>
        <taxon>Malvoideae</taxon>
        <taxon>Hibiscus</taxon>
    </lineage>
</organism>
<accession>A0ABR2U195</accession>
<sequence length="238" mass="27097">MPQEWLSDVGSACKFTSTESTTLFKVYLEIQGLTWCGILCQILKLLLTSKEGIELDSGDIFCETDVRLLGIASFQTLGLYLFPFCYYLCVLDFLSPTWNMMNDIAKMVEDLTFTKDENIVLEDGQTEDSNLLDSCPSRPLNSRIDGKLPYGDWMRNLPPRRRQRSVPTSADSAFVKPMLSETSTQMQAVVDVEDSTDGTVTDKLAAVAMESQGWQKHQRRVSVGRRNFLQRQIDWYMQ</sequence>
<evidence type="ECO:0000313" key="2">
    <source>
        <dbReference type="Proteomes" id="UP001396334"/>
    </source>
</evidence>
<name>A0ABR2U195_9ROSI</name>
<comment type="caution">
    <text evidence="1">The sequence shown here is derived from an EMBL/GenBank/DDBJ whole genome shotgun (WGS) entry which is preliminary data.</text>
</comment>
<proteinExistence type="predicted"/>
<keyword evidence="2" id="KW-1185">Reference proteome</keyword>
<protein>
    <submittedName>
        <fullName evidence="1">Uncharacterized protein</fullName>
    </submittedName>
</protein>
<reference evidence="1 2" key="1">
    <citation type="journal article" date="2024" name="G3 (Bethesda)">
        <title>Genome assembly of Hibiscus sabdariffa L. provides insights into metabolisms of medicinal natural products.</title>
        <authorList>
            <person name="Kim T."/>
        </authorList>
    </citation>
    <scope>NUCLEOTIDE SEQUENCE [LARGE SCALE GENOMIC DNA]</scope>
    <source>
        <strain evidence="1">TK-2024</strain>
        <tissue evidence="1">Old leaves</tissue>
    </source>
</reference>